<evidence type="ECO:0000256" key="2">
    <source>
        <dbReference type="ARBA" id="ARBA00006464"/>
    </source>
</evidence>
<dbReference type="NCBIfam" id="TIGR03025">
    <property type="entry name" value="EPS_sugtrans"/>
    <property type="match status" value="1"/>
</dbReference>
<feature type="transmembrane region" description="Helical" evidence="7">
    <location>
        <begin position="273"/>
        <end position="297"/>
    </location>
</feature>
<dbReference type="InterPro" id="IPR017473">
    <property type="entry name" value="Undecaprenyl-P_gluc_Ptfrase"/>
</dbReference>
<feature type="domain" description="Bacterial sugar transferase" evidence="8">
    <location>
        <begin position="267"/>
        <end position="450"/>
    </location>
</feature>
<feature type="transmembrane region" description="Helical" evidence="7">
    <location>
        <begin position="102"/>
        <end position="120"/>
    </location>
</feature>
<dbReference type="EMBL" id="FNYE01000019">
    <property type="protein sequence ID" value="SEJ81595.1"/>
    <property type="molecule type" value="Genomic_DNA"/>
</dbReference>
<feature type="transmembrane region" description="Helical" evidence="7">
    <location>
        <begin position="37"/>
        <end position="58"/>
    </location>
</feature>
<comment type="similarity">
    <text evidence="2">Belongs to the bacterial sugar transferase family.</text>
</comment>
<keyword evidence="4 7" id="KW-0812">Transmembrane</keyword>
<dbReference type="RefSeq" id="WP_090869258.1">
    <property type="nucleotide sequence ID" value="NZ_FNYE01000019.1"/>
</dbReference>
<evidence type="ECO:0000313" key="9">
    <source>
        <dbReference type="EMBL" id="SEJ81595.1"/>
    </source>
</evidence>
<sequence>MRAMTGLLARVFDVALIVAGALVASQIRFDDVSQRGFYLAFVAFAAAFSLAIFPALGVYESWRGRSKRVLAGQVALGWLIVQACALALMFSLHRIDFVSRLWFAYWTGISGGSMIVFRLLMHRLLGRARNAGLDLQPVAVAACGEHCNEIIHRMESETTSGFRPRAIYNLRPEAETLPHVPAFDDHKSFASYVREQQISEVWLALPLAEERTILKLVNEFRNDLINIRFMPDVRTLALFEGGVMSLVGLPTINLAASPLPPNAMVKKDIFDRLFAFCALVAISPILLGCAIAVKLSSPGPVFFKQRRKGADGRVFTIYKFRTMRLHKQKAGVLEQAKRGDPRITAVGGFLRRTSLDELPQFLNVLRGEMSVVGPRPHALEHDDLYQNVVSGYIHRYRIKPGITGWAQVNGYRGETDRLEKMEGRVEHDLYYLRNWSFGLDVRIILATIFKGIVHPNAY</sequence>
<dbReference type="AlphaFoldDB" id="A0A1H7C7J9"/>
<keyword evidence="5 7" id="KW-1133">Transmembrane helix</keyword>
<name>A0A1H7C7J9_9BURK</name>
<evidence type="ECO:0000256" key="5">
    <source>
        <dbReference type="ARBA" id="ARBA00022989"/>
    </source>
</evidence>
<evidence type="ECO:0000256" key="7">
    <source>
        <dbReference type="SAM" id="Phobius"/>
    </source>
</evidence>
<evidence type="ECO:0000256" key="6">
    <source>
        <dbReference type="ARBA" id="ARBA00023136"/>
    </source>
</evidence>
<dbReference type="NCBIfam" id="TIGR03023">
    <property type="entry name" value="WcaJ_sugtrans"/>
    <property type="match status" value="1"/>
</dbReference>
<dbReference type="GO" id="GO:0016020">
    <property type="term" value="C:membrane"/>
    <property type="evidence" value="ECO:0007669"/>
    <property type="project" value="UniProtKB-SubCell"/>
</dbReference>
<evidence type="ECO:0000259" key="8">
    <source>
        <dbReference type="Pfam" id="PF02397"/>
    </source>
</evidence>
<dbReference type="InterPro" id="IPR017475">
    <property type="entry name" value="EPS_sugar_tfrase"/>
</dbReference>
<proteinExistence type="inferred from homology"/>
<dbReference type="OrthoDB" id="9808602at2"/>
<dbReference type="Proteomes" id="UP000198866">
    <property type="component" value="Unassembled WGS sequence"/>
</dbReference>
<evidence type="ECO:0000256" key="3">
    <source>
        <dbReference type="ARBA" id="ARBA00022679"/>
    </source>
</evidence>
<evidence type="ECO:0000256" key="1">
    <source>
        <dbReference type="ARBA" id="ARBA00004141"/>
    </source>
</evidence>
<organism evidence="9 10">
    <name type="scientific">Paraburkholderia diazotrophica</name>
    <dbReference type="NCBI Taxonomy" id="667676"/>
    <lineage>
        <taxon>Bacteria</taxon>
        <taxon>Pseudomonadati</taxon>
        <taxon>Pseudomonadota</taxon>
        <taxon>Betaproteobacteria</taxon>
        <taxon>Burkholderiales</taxon>
        <taxon>Burkholderiaceae</taxon>
        <taxon>Paraburkholderia</taxon>
    </lineage>
</organism>
<dbReference type="PANTHER" id="PTHR30576">
    <property type="entry name" value="COLANIC BIOSYNTHESIS UDP-GLUCOSE LIPID CARRIER TRANSFERASE"/>
    <property type="match status" value="1"/>
</dbReference>
<feature type="transmembrane region" description="Helical" evidence="7">
    <location>
        <begin position="70"/>
        <end position="90"/>
    </location>
</feature>
<dbReference type="InterPro" id="IPR003362">
    <property type="entry name" value="Bact_transf"/>
</dbReference>
<dbReference type="PANTHER" id="PTHR30576:SF0">
    <property type="entry name" value="UNDECAPRENYL-PHOSPHATE N-ACETYLGALACTOSAMINYL 1-PHOSPHATE TRANSFERASE-RELATED"/>
    <property type="match status" value="1"/>
</dbReference>
<reference evidence="10" key="1">
    <citation type="submission" date="2016-10" db="EMBL/GenBank/DDBJ databases">
        <authorList>
            <person name="Varghese N."/>
            <person name="Submissions S."/>
        </authorList>
    </citation>
    <scope>NUCLEOTIDE SEQUENCE [LARGE SCALE GENOMIC DNA]</scope>
    <source>
        <strain evidence="10">LMG 26031</strain>
    </source>
</reference>
<gene>
    <name evidence="9" type="ORF">SAMN05192539_101956</name>
</gene>
<dbReference type="Pfam" id="PF13727">
    <property type="entry name" value="CoA_binding_3"/>
    <property type="match status" value="1"/>
</dbReference>
<accession>A0A1H7C7J9</accession>
<dbReference type="GO" id="GO:0016780">
    <property type="term" value="F:phosphotransferase activity, for other substituted phosphate groups"/>
    <property type="evidence" value="ECO:0007669"/>
    <property type="project" value="TreeGrafter"/>
</dbReference>
<keyword evidence="10" id="KW-1185">Reference proteome</keyword>
<keyword evidence="3 9" id="KW-0808">Transferase</keyword>
<keyword evidence="6 7" id="KW-0472">Membrane</keyword>
<evidence type="ECO:0000256" key="4">
    <source>
        <dbReference type="ARBA" id="ARBA00022692"/>
    </source>
</evidence>
<dbReference type="Pfam" id="PF02397">
    <property type="entry name" value="Bac_transf"/>
    <property type="match status" value="1"/>
</dbReference>
<evidence type="ECO:0000313" key="10">
    <source>
        <dbReference type="Proteomes" id="UP000198866"/>
    </source>
</evidence>
<dbReference type="Gene3D" id="3.40.50.720">
    <property type="entry name" value="NAD(P)-binding Rossmann-like Domain"/>
    <property type="match status" value="1"/>
</dbReference>
<dbReference type="STRING" id="667676.SAMN05192539_101956"/>
<protein>
    <submittedName>
        <fullName evidence="9">Undecaprenyl-phosphate glucose phosphotransferase</fullName>
    </submittedName>
</protein>
<comment type="subcellular location">
    <subcellularLocation>
        <location evidence="1">Membrane</location>
        <topology evidence="1">Multi-pass membrane protein</topology>
    </subcellularLocation>
</comment>
<feature type="transmembrane region" description="Helical" evidence="7">
    <location>
        <begin position="7"/>
        <end position="25"/>
    </location>
</feature>